<proteinExistence type="predicted"/>
<evidence type="ECO:0000313" key="3">
    <source>
        <dbReference type="Proteomes" id="UP001187315"/>
    </source>
</evidence>
<evidence type="ECO:0000313" key="2">
    <source>
        <dbReference type="EMBL" id="KAK2866624.1"/>
    </source>
</evidence>
<dbReference type="AlphaFoldDB" id="A0AA88NYK5"/>
<name>A0AA88NYK5_TACVA</name>
<keyword evidence="3" id="KW-1185">Reference proteome</keyword>
<feature type="region of interest" description="Disordered" evidence="1">
    <location>
        <begin position="19"/>
        <end position="60"/>
    </location>
</feature>
<protein>
    <submittedName>
        <fullName evidence="2">Uncharacterized protein</fullName>
    </submittedName>
</protein>
<organism evidence="2 3">
    <name type="scientific">Tachysurus vachellii</name>
    <name type="common">Darkbarbel catfish</name>
    <name type="synonym">Pelteobagrus vachellii</name>
    <dbReference type="NCBI Taxonomy" id="175792"/>
    <lineage>
        <taxon>Eukaryota</taxon>
        <taxon>Metazoa</taxon>
        <taxon>Chordata</taxon>
        <taxon>Craniata</taxon>
        <taxon>Vertebrata</taxon>
        <taxon>Euteleostomi</taxon>
        <taxon>Actinopterygii</taxon>
        <taxon>Neopterygii</taxon>
        <taxon>Teleostei</taxon>
        <taxon>Ostariophysi</taxon>
        <taxon>Siluriformes</taxon>
        <taxon>Bagridae</taxon>
        <taxon>Tachysurus</taxon>
    </lineage>
</organism>
<evidence type="ECO:0000256" key="1">
    <source>
        <dbReference type="SAM" id="MobiDB-lite"/>
    </source>
</evidence>
<feature type="compositionally biased region" description="Basic and acidic residues" evidence="1">
    <location>
        <begin position="23"/>
        <end position="44"/>
    </location>
</feature>
<dbReference type="EMBL" id="JAVHJS010000002">
    <property type="protein sequence ID" value="KAK2866624.1"/>
    <property type="molecule type" value="Genomic_DNA"/>
</dbReference>
<sequence>MISVGVACDSMVSKTSAGVTRIENNKRRSNQSDEKGRDGWRELRSGGCGGSSRRKVPQRRTELLHGVGPELSLRTWLPYLPQLL</sequence>
<gene>
    <name evidence="2" type="ORF">Q7C36_002680</name>
</gene>
<accession>A0AA88NYK5</accession>
<comment type="caution">
    <text evidence="2">The sequence shown here is derived from an EMBL/GenBank/DDBJ whole genome shotgun (WGS) entry which is preliminary data.</text>
</comment>
<dbReference type="Proteomes" id="UP001187315">
    <property type="component" value="Unassembled WGS sequence"/>
</dbReference>
<reference evidence="2" key="1">
    <citation type="submission" date="2023-08" db="EMBL/GenBank/DDBJ databases">
        <title>Pelteobagrus vachellii genome.</title>
        <authorList>
            <person name="Liu H."/>
        </authorList>
    </citation>
    <scope>NUCLEOTIDE SEQUENCE</scope>
    <source>
        <strain evidence="2">PRFRI_2022a</strain>
        <tissue evidence="2">Muscle</tissue>
    </source>
</reference>